<keyword evidence="3" id="KW-1185">Reference proteome</keyword>
<accession>A0ABQ9XM99</accession>
<gene>
    <name evidence="2" type="ORF">BLNAU_13359</name>
</gene>
<dbReference type="Proteomes" id="UP001281761">
    <property type="component" value="Unassembled WGS sequence"/>
</dbReference>
<dbReference type="PANTHER" id="PTHR16151">
    <property type="entry name" value="HAUS AUGMIN-LIKE COMPLEX SUBUNIT 6"/>
    <property type="match status" value="1"/>
</dbReference>
<sequence length="388" mass="44221">MTHEILWFDNLVLLGFDTPRQESLNGVKFSPDMFSKVNIKGMQIVVHFFLQKIFGEEAIKESFKFCWPILDATQGKDFQKTAGSVLESLESQSMTLFAPITYLSEFLPQGSFVETDKTQLENDWRLQVQKYRSTYLRGYDARTVGSYAIRLLDDQLFLDSQQINEWLRALVISPTENKQSETSDFQNSLSISPRRTDPLLSVIGESHESLWTTKTVVGFDQAKQPPNFHSSQTNLVLDAELLRLNESLTFLLCEINGVAGGLRDGVPLSSLKSLVILWKEAERNAGEQLQGRDAQIVSVVSNLLRWHRNGVQTGNQINTDLHHAKQQLTRMIADLNRFELNSFYAVLEQAAQNNFRKARHTHTIIPATPLRQIVSLGTPQIQNRHYPR</sequence>
<comment type="caution">
    <text evidence="2">The sequence shown here is derived from an EMBL/GenBank/DDBJ whole genome shotgun (WGS) entry which is preliminary data.</text>
</comment>
<dbReference type="InterPro" id="IPR026797">
    <property type="entry name" value="HAUS_6"/>
</dbReference>
<dbReference type="InterPro" id="IPR028163">
    <property type="entry name" value="HAUS_6_N"/>
</dbReference>
<organism evidence="2 3">
    <name type="scientific">Blattamonas nauphoetae</name>
    <dbReference type="NCBI Taxonomy" id="2049346"/>
    <lineage>
        <taxon>Eukaryota</taxon>
        <taxon>Metamonada</taxon>
        <taxon>Preaxostyla</taxon>
        <taxon>Oxymonadida</taxon>
        <taxon>Blattamonas</taxon>
    </lineage>
</organism>
<dbReference type="EMBL" id="JARBJD010000114">
    <property type="protein sequence ID" value="KAK2951747.1"/>
    <property type="molecule type" value="Genomic_DNA"/>
</dbReference>
<dbReference type="Pfam" id="PF14661">
    <property type="entry name" value="HAUS6_N"/>
    <property type="match status" value="1"/>
</dbReference>
<name>A0ABQ9XM99_9EUKA</name>
<evidence type="ECO:0000313" key="3">
    <source>
        <dbReference type="Proteomes" id="UP001281761"/>
    </source>
</evidence>
<reference evidence="2 3" key="1">
    <citation type="journal article" date="2022" name="bioRxiv">
        <title>Genomics of Preaxostyla Flagellates Illuminates Evolutionary Transitions and the Path Towards Mitochondrial Loss.</title>
        <authorList>
            <person name="Novak L.V.F."/>
            <person name="Treitli S.C."/>
            <person name="Pyrih J."/>
            <person name="Halakuc P."/>
            <person name="Pipaliya S.V."/>
            <person name="Vacek V."/>
            <person name="Brzon O."/>
            <person name="Soukal P."/>
            <person name="Eme L."/>
            <person name="Dacks J.B."/>
            <person name="Karnkowska A."/>
            <person name="Elias M."/>
            <person name="Hampl V."/>
        </authorList>
    </citation>
    <scope>NUCLEOTIDE SEQUENCE [LARGE SCALE GENOMIC DNA]</scope>
    <source>
        <strain evidence="2">NAU3</strain>
        <tissue evidence="2">Gut</tissue>
    </source>
</reference>
<protein>
    <recommendedName>
        <fullName evidence="1">HAUS augmin-like complex subunit 6 N-terminal domain-containing protein</fullName>
    </recommendedName>
</protein>
<proteinExistence type="predicted"/>
<feature type="domain" description="HAUS augmin-like complex subunit 6 N-terminal" evidence="1">
    <location>
        <begin position="8"/>
        <end position="92"/>
    </location>
</feature>
<dbReference type="PANTHER" id="PTHR16151:SF2">
    <property type="entry name" value="HAUS AUGMIN-LIKE COMPLEX SUBUNIT 6"/>
    <property type="match status" value="1"/>
</dbReference>
<evidence type="ECO:0000313" key="2">
    <source>
        <dbReference type="EMBL" id="KAK2951747.1"/>
    </source>
</evidence>
<evidence type="ECO:0000259" key="1">
    <source>
        <dbReference type="Pfam" id="PF14661"/>
    </source>
</evidence>